<accession>A0ABX8B6V7</accession>
<keyword evidence="2" id="KW-1185">Reference proteome</keyword>
<proteinExistence type="predicted"/>
<evidence type="ECO:0000313" key="1">
    <source>
        <dbReference type="EMBL" id="QUV95294.1"/>
    </source>
</evidence>
<gene>
    <name evidence="1" type="ORF">J8C05_14870</name>
</gene>
<organism evidence="1 2">
    <name type="scientific">Chloracidobacterium sp. N</name>
    <dbReference type="NCBI Taxonomy" id="2821540"/>
    <lineage>
        <taxon>Bacteria</taxon>
        <taxon>Pseudomonadati</taxon>
        <taxon>Acidobacteriota</taxon>
        <taxon>Terriglobia</taxon>
        <taxon>Terriglobales</taxon>
        <taxon>Acidobacteriaceae</taxon>
        <taxon>Chloracidobacterium</taxon>
        <taxon>Chloracidobacterium aggregatum</taxon>
    </lineage>
</organism>
<dbReference type="Proteomes" id="UP000677668">
    <property type="component" value="Chromosome 2"/>
</dbReference>
<sequence>MRARIYAAVEGKTDKVVVERLIAHVGAEAGPVYVAEGKPNLKKRIAGYNQAAQHSLWLVLVDLDRDGCAPSLRVAWLPEPSSGLCFRVAVHAVEAWLMADAETLAGFLGVARSNIPADPESVLDPKAMLVELAAGSHRRDIREDMAPQPGSGRRVGPAYTSRIIEYAGKHWHPDTAALQATSLERAIRCLRRLAAGALSPTP</sequence>
<reference evidence="1 2" key="1">
    <citation type="submission" date="2021-03" db="EMBL/GenBank/DDBJ databases">
        <title>Genomic and phenotypic characterization of Chloracidobacterium isolates provides evidence for multiple species.</title>
        <authorList>
            <person name="Saini M.K."/>
            <person name="Costas A.M.G."/>
            <person name="Tank M."/>
            <person name="Bryant D.A."/>
        </authorList>
    </citation>
    <scope>NUCLEOTIDE SEQUENCE [LARGE SCALE GENOMIC DNA]</scope>
    <source>
        <strain evidence="1 2">N</strain>
    </source>
</reference>
<dbReference type="EMBL" id="CP072643">
    <property type="protein sequence ID" value="QUV95294.1"/>
    <property type="molecule type" value="Genomic_DNA"/>
</dbReference>
<evidence type="ECO:0000313" key="2">
    <source>
        <dbReference type="Proteomes" id="UP000677668"/>
    </source>
</evidence>
<protein>
    <recommendedName>
        <fullName evidence="3">DUF4276 family protein</fullName>
    </recommendedName>
</protein>
<dbReference type="RefSeq" id="WP_211423528.1">
    <property type="nucleotide sequence ID" value="NZ_CP072643.1"/>
</dbReference>
<evidence type="ECO:0008006" key="3">
    <source>
        <dbReference type="Google" id="ProtNLM"/>
    </source>
</evidence>
<name>A0ABX8B6V7_9BACT</name>